<dbReference type="Proteomes" id="UP000689195">
    <property type="component" value="Unassembled WGS sequence"/>
</dbReference>
<evidence type="ECO:0000256" key="1">
    <source>
        <dbReference type="SAM" id="MobiDB-lite"/>
    </source>
</evidence>
<dbReference type="EMBL" id="CAJJDO010000011">
    <property type="protein sequence ID" value="CAD8142974.1"/>
    <property type="molecule type" value="Genomic_DNA"/>
</dbReference>
<reference evidence="2" key="1">
    <citation type="submission" date="2021-01" db="EMBL/GenBank/DDBJ databases">
        <authorList>
            <consortium name="Genoscope - CEA"/>
            <person name="William W."/>
        </authorList>
    </citation>
    <scope>NUCLEOTIDE SEQUENCE</scope>
</reference>
<accession>A0A8S1SW78</accession>
<feature type="compositionally biased region" description="Basic and acidic residues" evidence="1">
    <location>
        <begin position="92"/>
        <end position="106"/>
    </location>
</feature>
<organism evidence="2 3">
    <name type="scientific">Paramecium pentaurelia</name>
    <dbReference type="NCBI Taxonomy" id="43138"/>
    <lineage>
        <taxon>Eukaryota</taxon>
        <taxon>Sar</taxon>
        <taxon>Alveolata</taxon>
        <taxon>Ciliophora</taxon>
        <taxon>Intramacronucleata</taxon>
        <taxon>Oligohymenophorea</taxon>
        <taxon>Peniculida</taxon>
        <taxon>Parameciidae</taxon>
        <taxon>Paramecium</taxon>
    </lineage>
</organism>
<protein>
    <submittedName>
        <fullName evidence="2">Uncharacterized protein</fullName>
    </submittedName>
</protein>
<evidence type="ECO:0000313" key="3">
    <source>
        <dbReference type="Proteomes" id="UP000689195"/>
    </source>
</evidence>
<sequence length="255" mass="30451">MSDRSRTISLRKQQILEKIQYNFQKIDPAFQVKYFIGENSNLVEYQMNKWNRQSRQKTVYEQQIERAIKTLRHPFKLESYVDKPQFITPNSDKNHKEIKQNEEKTQITKSPIKEETLIRNCIATPSSPLKKLFTQYQDLVKVQYITSSEQMKKLIQQYSDSEKPISSSRIPEFTPSRQINLKRKKKGINQFSLISPSPIPRNREHLLQKNTNNLILLDELQDDLESFRKSLGEMQKFKNLFPKRQQKKSKYDFLF</sequence>
<gene>
    <name evidence="2" type="ORF">PPENT_87.1.T0110431</name>
</gene>
<feature type="region of interest" description="Disordered" evidence="1">
    <location>
        <begin position="86"/>
        <end position="106"/>
    </location>
</feature>
<evidence type="ECO:0000313" key="2">
    <source>
        <dbReference type="EMBL" id="CAD8142974.1"/>
    </source>
</evidence>
<dbReference type="AlphaFoldDB" id="A0A8S1SW78"/>
<proteinExistence type="predicted"/>
<comment type="caution">
    <text evidence="2">The sequence shown here is derived from an EMBL/GenBank/DDBJ whole genome shotgun (WGS) entry which is preliminary data.</text>
</comment>
<name>A0A8S1SW78_9CILI</name>
<keyword evidence="3" id="KW-1185">Reference proteome</keyword>
<dbReference type="OrthoDB" id="298973at2759"/>